<dbReference type="EMBL" id="DRNB01000032">
    <property type="protein sequence ID" value="HHJ63450.1"/>
    <property type="molecule type" value="Genomic_DNA"/>
</dbReference>
<protein>
    <submittedName>
        <fullName evidence="7">NADH-quinone oxidoreductase subunit L</fullName>
    </submittedName>
</protein>
<keyword evidence="3 5" id="KW-1133">Transmembrane helix</keyword>
<feature type="transmembrane region" description="Helical" evidence="5">
    <location>
        <begin position="31"/>
        <end position="52"/>
    </location>
</feature>
<gene>
    <name evidence="7" type="ORF">ENJ61_00935</name>
</gene>
<dbReference type="PANTHER" id="PTHR42829">
    <property type="entry name" value="NADH-UBIQUINONE OXIDOREDUCTASE CHAIN 5"/>
    <property type="match status" value="1"/>
</dbReference>
<name>A0A7C5L9B5_AQUAO</name>
<keyword evidence="4 5" id="KW-0472">Membrane</keyword>
<evidence type="ECO:0000256" key="1">
    <source>
        <dbReference type="ARBA" id="ARBA00004141"/>
    </source>
</evidence>
<dbReference type="GO" id="GO:0042773">
    <property type="term" value="P:ATP synthesis coupled electron transport"/>
    <property type="evidence" value="ECO:0007669"/>
    <property type="project" value="InterPro"/>
</dbReference>
<organism evidence="7">
    <name type="scientific">Aquifex aeolicus</name>
    <dbReference type="NCBI Taxonomy" id="63363"/>
    <lineage>
        <taxon>Bacteria</taxon>
        <taxon>Pseudomonadati</taxon>
        <taxon>Aquificota</taxon>
        <taxon>Aquificia</taxon>
        <taxon>Aquificales</taxon>
        <taxon>Aquificaceae</taxon>
        <taxon>Aquifex</taxon>
    </lineage>
</organism>
<dbReference type="PANTHER" id="PTHR42829:SF2">
    <property type="entry name" value="NADH-UBIQUINONE OXIDOREDUCTASE CHAIN 5"/>
    <property type="match status" value="1"/>
</dbReference>
<evidence type="ECO:0000256" key="2">
    <source>
        <dbReference type="ARBA" id="ARBA00022692"/>
    </source>
</evidence>
<accession>A0A7C5L9B5</accession>
<feature type="transmembrane region" description="Helical" evidence="5">
    <location>
        <begin position="6"/>
        <end position="24"/>
    </location>
</feature>
<dbReference type="Pfam" id="PF00662">
    <property type="entry name" value="Proton_antipo_N"/>
    <property type="match status" value="1"/>
</dbReference>
<reference evidence="7" key="1">
    <citation type="journal article" date="2020" name="mSystems">
        <title>Genome- and Community-Level Interaction Insights into Carbon Utilization and Element Cycling Functions of Hydrothermarchaeota in Hydrothermal Sediment.</title>
        <authorList>
            <person name="Zhou Z."/>
            <person name="Liu Y."/>
            <person name="Xu W."/>
            <person name="Pan J."/>
            <person name="Luo Z.H."/>
            <person name="Li M."/>
        </authorList>
    </citation>
    <scope>NUCLEOTIDE SEQUENCE [LARGE SCALE GENOMIC DNA]</scope>
    <source>
        <strain evidence="7">HyVt-501</strain>
    </source>
</reference>
<evidence type="ECO:0000256" key="5">
    <source>
        <dbReference type="SAM" id="Phobius"/>
    </source>
</evidence>
<keyword evidence="2 5" id="KW-0812">Transmembrane</keyword>
<dbReference type="GO" id="GO:0008137">
    <property type="term" value="F:NADH dehydrogenase (ubiquinone) activity"/>
    <property type="evidence" value="ECO:0007669"/>
    <property type="project" value="InterPro"/>
</dbReference>
<evidence type="ECO:0000259" key="6">
    <source>
        <dbReference type="Pfam" id="PF00662"/>
    </source>
</evidence>
<dbReference type="GO" id="GO:0016020">
    <property type="term" value="C:membrane"/>
    <property type="evidence" value="ECO:0007669"/>
    <property type="project" value="UniProtKB-SubCell"/>
</dbReference>
<proteinExistence type="predicted"/>
<evidence type="ECO:0000256" key="4">
    <source>
        <dbReference type="ARBA" id="ARBA00023136"/>
    </source>
</evidence>
<feature type="transmembrane region" description="Helical" evidence="5">
    <location>
        <begin position="72"/>
        <end position="96"/>
    </location>
</feature>
<evidence type="ECO:0000313" key="7">
    <source>
        <dbReference type="EMBL" id="HHJ63450.1"/>
    </source>
</evidence>
<sequence>MEGLGVVLSPLIAFIVTALFGRVIGDRASGVLTTIAGGVSFLFSAYMVVVSLEGAVHLSLYNFLPLRDYNLSFGLFFDPLSSITSAVVTFVATLIFL</sequence>
<dbReference type="Proteomes" id="UP000885792">
    <property type="component" value="Unassembled WGS sequence"/>
</dbReference>
<feature type="non-terminal residue" evidence="7">
    <location>
        <position position="97"/>
    </location>
</feature>
<feature type="domain" description="NADH-Ubiquinone oxidoreductase (complex I) chain 5 N-terminal" evidence="6">
    <location>
        <begin position="64"/>
        <end position="96"/>
    </location>
</feature>
<dbReference type="InterPro" id="IPR003945">
    <property type="entry name" value="NU5C-like"/>
</dbReference>
<dbReference type="InterPro" id="IPR001516">
    <property type="entry name" value="Proton_antipo_N"/>
</dbReference>
<dbReference type="GO" id="GO:0003954">
    <property type="term" value="F:NADH dehydrogenase activity"/>
    <property type="evidence" value="ECO:0007669"/>
    <property type="project" value="TreeGrafter"/>
</dbReference>
<comment type="caution">
    <text evidence="7">The sequence shown here is derived from an EMBL/GenBank/DDBJ whole genome shotgun (WGS) entry which is preliminary data.</text>
</comment>
<dbReference type="GO" id="GO:0015990">
    <property type="term" value="P:electron transport coupled proton transport"/>
    <property type="evidence" value="ECO:0007669"/>
    <property type="project" value="TreeGrafter"/>
</dbReference>
<evidence type="ECO:0000256" key="3">
    <source>
        <dbReference type="ARBA" id="ARBA00022989"/>
    </source>
</evidence>
<dbReference type="AlphaFoldDB" id="A0A7C5L9B5"/>
<comment type="subcellular location">
    <subcellularLocation>
        <location evidence="1">Membrane</location>
        <topology evidence="1">Multi-pass membrane protein</topology>
    </subcellularLocation>
</comment>